<dbReference type="OrthoDB" id="2948460at2"/>
<name>A0A2U1K8A1_9BACI</name>
<sequence length="268" mass="31688">MTTKELKEEAAKFRKWPEKYTISPFAYILNERAYHLVDYHGRNPENLKGIAVISLDGGPKSDYKKALYPLTQFASAVSNIFTVMGPRRKLTPKFYEDIIEAVETSSVPKDETLLKGIQLFEKLIDMQTEFNRLYDEFEAFYTESITVKNVFNKKDVDYTLSVLAKLDLMQFKQGHYLDENIKVMHDFLEKLSDRKIRKHLSRESKNFIRGMNMNQYLLDSRLTQYEFEYSIIILPEKEQIERKKAEFNKEVRQLIKERENQLRGHAAM</sequence>
<dbReference type="RefSeq" id="WP_116553209.1">
    <property type="nucleotide sequence ID" value="NZ_QCZG01000002.1"/>
</dbReference>
<dbReference type="AlphaFoldDB" id="A0A2U1K8A1"/>
<dbReference type="Proteomes" id="UP000245998">
    <property type="component" value="Unassembled WGS sequence"/>
</dbReference>
<evidence type="ECO:0000313" key="2">
    <source>
        <dbReference type="Proteomes" id="UP000245998"/>
    </source>
</evidence>
<protein>
    <submittedName>
        <fullName evidence="1">Uncharacterized protein</fullName>
    </submittedName>
</protein>
<accession>A0A2U1K8A1</accession>
<organism evidence="1 2">
    <name type="scientific">Pueribacillus theae</name>
    <dbReference type="NCBI Taxonomy" id="2171751"/>
    <lineage>
        <taxon>Bacteria</taxon>
        <taxon>Bacillati</taxon>
        <taxon>Bacillota</taxon>
        <taxon>Bacilli</taxon>
        <taxon>Bacillales</taxon>
        <taxon>Bacillaceae</taxon>
        <taxon>Pueribacillus</taxon>
    </lineage>
</organism>
<gene>
    <name evidence="1" type="ORF">DCC39_02035</name>
</gene>
<proteinExistence type="predicted"/>
<evidence type="ECO:0000313" key="1">
    <source>
        <dbReference type="EMBL" id="PWA13248.1"/>
    </source>
</evidence>
<dbReference type="EMBL" id="QCZG01000002">
    <property type="protein sequence ID" value="PWA13248.1"/>
    <property type="molecule type" value="Genomic_DNA"/>
</dbReference>
<keyword evidence="2" id="KW-1185">Reference proteome</keyword>
<comment type="caution">
    <text evidence="1">The sequence shown here is derived from an EMBL/GenBank/DDBJ whole genome shotgun (WGS) entry which is preliminary data.</text>
</comment>
<reference evidence="1 2" key="1">
    <citation type="submission" date="2018-04" db="EMBL/GenBank/DDBJ databases">
        <title>Camelliibacillus theae gen. nov., sp. nov., isolated from Pu'er tea.</title>
        <authorList>
            <person name="Niu L."/>
        </authorList>
    </citation>
    <scope>NUCLEOTIDE SEQUENCE [LARGE SCALE GENOMIC DNA]</scope>
    <source>
        <strain evidence="1 2">T8</strain>
    </source>
</reference>